<dbReference type="PANTHER" id="PTHR32182:SF22">
    <property type="entry name" value="ATP-DEPENDENT ENDONUCLEASE, OLD FAMILY-RELATED"/>
    <property type="match status" value="1"/>
</dbReference>
<dbReference type="Pfam" id="PF13304">
    <property type="entry name" value="AAA_21"/>
    <property type="match status" value="1"/>
</dbReference>
<comment type="caution">
    <text evidence="3">The sequence shown here is derived from an EMBL/GenBank/DDBJ whole genome shotgun (WGS) entry which is preliminary data.</text>
</comment>
<sequence length="138" mass="15778">MLTRIEIDGFKTFRDFALDLPPFLVVLGRNGAGKSNLFDALRFLSRLATEPVLEASQHARGHLLELFHRDADGRLDREITDAFGETRRVAATRLRYELAIELREVPAGFRPFVISESVRALSPAEDKWRERFPIWPTG</sequence>
<evidence type="ECO:0000256" key="1">
    <source>
        <dbReference type="ARBA" id="ARBA00023236"/>
    </source>
</evidence>
<dbReference type="GO" id="GO:0005524">
    <property type="term" value="F:ATP binding"/>
    <property type="evidence" value="ECO:0007669"/>
    <property type="project" value="InterPro"/>
</dbReference>
<name>A0A919MVM4_9ACTN</name>
<keyword evidence="1" id="KW-0742">SOS response</keyword>
<reference evidence="3" key="1">
    <citation type="submission" date="2021-01" db="EMBL/GenBank/DDBJ databases">
        <title>Whole genome shotgun sequence of Actinoplanes rishiriensis NBRC 108556.</title>
        <authorList>
            <person name="Komaki H."/>
            <person name="Tamura T."/>
        </authorList>
    </citation>
    <scope>NUCLEOTIDE SEQUENCE</scope>
    <source>
        <strain evidence="3">NBRC 108556</strain>
    </source>
</reference>
<evidence type="ECO:0000313" key="4">
    <source>
        <dbReference type="Proteomes" id="UP000636960"/>
    </source>
</evidence>
<protein>
    <recommendedName>
        <fullName evidence="2">ATPase AAA-type core domain-containing protein</fullName>
    </recommendedName>
</protein>
<dbReference type="InterPro" id="IPR027417">
    <property type="entry name" value="P-loop_NTPase"/>
</dbReference>
<evidence type="ECO:0000259" key="2">
    <source>
        <dbReference type="Pfam" id="PF13304"/>
    </source>
</evidence>
<dbReference type="AlphaFoldDB" id="A0A919MVM4"/>
<dbReference type="SUPFAM" id="SSF52540">
    <property type="entry name" value="P-loop containing nucleoside triphosphate hydrolases"/>
    <property type="match status" value="1"/>
</dbReference>
<evidence type="ECO:0000313" key="3">
    <source>
        <dbReference type="EMBL" id="GIE93770.1"/>
    </source>
</evidence>
<proteinExistence type="predicted"/>
<keyword evidence="1" id="KW-0227">DNA damage</keyword>
<organism evidence="3 4">
    <name type="scientific">Paractinoplanes rishiriensis</name>
    <dbReference type="NCBI Taxonomy" id="1050105"/>
    <lineage>
        <taxon>Bacteria</taxon>
        <taxon>Bacillati</taxon>
        <taxon>Actinomycetota</taxon>
        <taxon>Actinomycetes</taxon>
        <taxon>Micromonosporales</taxon>
        <taxon>Micromonosporaceae</taxon>
        <taxon>Paractinoplanes</taxon>
    </lineage>
</organism>
<gene>
    <name evidence="3" type="ORF">Ari01nite_12350</name>
</gene>
<dbReference type="RefSeq" id="WP_203780065.1">
    <property type="nucleotide sequence ID" value="NZ_BOMV01000007.1"/>
</dbReference>
<dbReference type="PANTHER" id="PTHR32182">
    <property type="entry name" value="DNA REPLICATION AND REPAIR PROTEIN RECF"/>
    <property type="match status" value="1"/>
</dbReference>
<dbReference type="EMBL" id="BOMV01000007">
    <property type="protein sequence ID" value="GIE93770.1"/>
    <property type="molecule type" value="Genomic_DNA"/>
</dbReference>
<dbReference type="GO" id="GO:0000731">
    <property type="term" value="P:DNA synthesis involved in DNA repair"/>
    <property type="evidence" value="ECO:0007669"/>
    <property type="project" value="TreeGrafter"/>
</dbReference>
<keyword evidence="4" id="KW-1185">Reference proteome</keyword>
<dbReference type="GO" id="GO:0009432">
    <property type="term" value="P:SOS response"/>
    <property type="evidence" value="ECO:0007669"/>
    <property type="project" value="UniProtKB-KW"/>
</dbReference>
<accession>A0A919MVM4</accession>
<feature type="domain" description="ATPase AAA-type core" evidence="2">
    <location>
        <begin position="23"/>
        <end position="74"/>
    </location>
</feature>
<dbReference type="Gene3D" id="3.40.50.300">
    <property type="entry name" value="P-loop containing nucleotide triphosphate hydrolases"/>
    <property type="match status" value="1"/>
</dbReference>
<dbReference type="GO" id="GO:0006302">
    <property type="term" value="P:double-strand break repair"/>
    <property type="evidence" value="ECO:0007669"/>
    <property type="project" value="TreeGrafter"/>
</dbReference>
<dbReference type="InterPro" id="IPR003959">
    <property type="entry name" value="ATPase_AAA_core"/>
</dbReference>
<dbReference type="Proteomes" id="UP000636960">
    <property type="component" value="Unassembled WGS sequence"/>
</dbReference>
<dbReference type="GO" id="GO:0016887">
    <property type="term" value="F:ATP hydrolysis activity"/>
    <property type="evidence" value="ECO:0007669"/>
    <property type="project" value="InterPro"/>
</dbReference>